<evidence type="ECO:0000313" key="2">
    <source>
        <dbReference type="Proteomes" id="UP000257559"/>
    </source>
</evidence>
<name>A0A3B0PJE0_9BACT</name>
<dbReference type="AlphaFoldDB" id="A0A3B0PJE0"/>
<protein>
    <submittedName>
        <fullName evidence="1">Uncharacterized protein</fullName>
    </submittedName>
</protein>
<gene>
    <name evidence="1" type="ORF">NCTC10132_00069</name>
</gene>
<organism evidence="1 2">
    <name type="scientific">Mycoplasmopsis edwardii</name>
    <dbReference type="NCBI Taxonomy" id="53558"/>
    <lineage>
        <taxon>Bacteria</taxon>
        <taxon>Bacillati</taxon>
        <taxon>Mycoplasmatota</taxon>
        <taxon>Mycoplasmoidales</taxon>
        <taxon>Metamycoplasmataceae</taxon>
        <taxon>Mycoplasmopsis</taxon>
    </lineage>
</organism>
<sequence>MIPNFLRIVGPLKLLEAIESLIPLALASFNKSSTPGKIELSLISVDKSFL</sequence>
<accession>A0A3B0PJE0</accession>
<reference evidence="2" key="1">
    <citation type="submission" date="2018-06" db="EMBL/GenBank/DDBJ databases">
        <authorList>
            <consortium name="Pathogen Informatics"/>
        </authorList>
    </citation>
    <scope>NUCLEOTIDE SEQUENCE [LARGE SCALE GENOMIC DNA]</scope>
    <source>
        <strain evidence="2">NCTC10132</strain>
    </source>
</reference>
<dbReference type="EMBL" id="LS991951">
    <property type="protein sequence ID" value="SYV96739.1"/>
    <property type="molecule type" value="Genomic_DNA"/>
</dbReference>
<proteinExistence type="predicted"/>
<keyword evidence="2" id="KW-1185">Reference proteome</keyword>
<dbReference type="KEGG" id="medw:NCTC10132_00069"/>
<dbReference type="Proteomes" id="UP000257559">
    <property type="component" value="Chromosome"/>
</dbReference>
<evidence type="ECO:0000313" key="1">
    <source>
        <dbReference type="EMBL" id="SYV96739.1"/>
    </source>
</evidence>